<evidence type="ECO:0000313" key="4">
    <source>
        <dbReference type="Proteomes" id="UP001152888"/>
    </source>
</evidence>
<keyword evidence="1" id="KW-0175">Coiled coil</keyword>
<sequence>MTRGVFYTLLLVVLKQVICQSETSADQYEERVQSLANEIQRVVVSESTRIALAKDAMGETVNEAVESIEKELVELHEIADAIKRRSRNEFCSRTITLINNISVDSLRACDYSSKFDDPNRMVEKVAKLYSVLNSVTQACELVENEEADCINQLLVGIEHATLGLTEQIKNAIAGISKLYLDCIQANLAAIDEVLENLGHRVQQCV</sequence>
<protein>
    <recommendedName>
        <fullName evidence="5">Secreted protein</fullName>
    </recommendedName>
</protein>
<keyword evidence="4" id="KW-1185">Reference proteome</keyword>
<proteinExistence type="predicted"/>
<gene>
    <name evidence="3" type="ORF">ACAOBT_LOCUS33362</name>
</gene>
<evidence type="ECO:0000256" key="2">
    <source>
        <dbReference type="SAM" id="SignalP"/>
    </source>
</evidence>
<evidence type="ECO:0000256" key="1">
    <source>
        <dbReference type="SAM" id="Coils"/>
    </source>
</evidence>
<organism evidence="3 4">
    <name type="scientific">Acanthoscelides obtectus</name>
    <name type="common">Bean weevil</name>
    <name type="synonym">Bruchus obtectus</name>
    <dbReference type="NCBI Taxonomy" id="200917"/>
    <lineage>
        <taxon>Eukaryota</taxon>
        <taxon>Metazoa</taxon>
        <taxon>Ecdysozoa</taxon>
        <taxon>Arthropoda</taxon>
        <taxon>Hexapoda</taxon>
        <taxon>Insecta</taxon>
        <taxon>Pterygota</taxon>
        <taxon>Neoptera</taxon>
        <taxon>Endopterygota</taxon>
        <taxon>Coleoptera</taxon>
        <taxon>Polyphaga</taxon>
        <taxon>Cucujiformia</taxon>
        <taxon>Chrysomeloidea</taxon>
        <taxon>Chrysomelidae</taxon>
        <taxon>Bruchinae</taxon>
        <taxon>Bruchini</taxon>
        <taxon>Acanthoscelides</taxon>
    </lineage>
</organism>
<evidence type="ECO:0008006" key="5">
    <source>
        <dbReference type="Google" id="ProtNLM"/>
    </source>
</evidence>
<evidence type="ECO:0000313" key="3">
    <source>
        <dbReference type="EMBL" id="CAH2013270.1"/>
    </source>
</evidence>
<feature type="coiled-coil region" evidence="1">
    <location>
        <begin position="25"/>
        <end position="85"/>
    </location>
</feature>
<accession>A0A9P0MHZ5</accession>
<name>A0A9P0MHZ5_ACAOB</name>
<dbReference type="Proteomes" id="UP001152888">
    <property type="component" value="Unassembled WGS sequence"/>
</dbReference>
<keyword evidence="2" id="KW-0732">Signal</keyword>
<feature type="chain" id="PRO_5040291110" description="Secreted protein" evidence="2">
    <location>
        <begin position="20"/>
        <end position="205"/>
    </location>
</feature>
<dbReference type="OrthoDB" id="6742266at2759"/>
<reference evidence="3" key="1">
    <citation type="submission" date="2022-03" db="EMBL/GenBank/DDBJ databases">
        <authorList>
            <person name="Sayadi A."/>
        </authorList>
    </citation>
    <scope>NUCLEOTIDE SEQUENCE</scope>
</reference>
<feature type="signal peptide" evidence="2">
    <location>
        <begin position="1"/>
        <end position="19"/>
    </location>
</feature>
<comment type="caution">
    <text evidence="3">The sequence shown here is derived from an EMBL/GenBank/DDBJ whole genome shotgun (WGS) entry which is preliminary data.</text>
</comment>
<dbReference type="EMBL" id="CAKOFQ010008301">
    <property type="protein sequence ID" value="CAH2013270.1"/>
    <property type="molecule type" value="Genomic_DNA"/>
</dbReference>
<dbReference type="AlphaFoldDB" id="A0A9P0MHZ5"/>